<evidence type="ECO:0000256" key="1">
    <source>
        <dbReference type="ARBA" id="ARBA00007584"/>
    </source>
</evidence>
<feature type="region of interest" description="Disordered" evidence="4">
    <location>
        <begin position="62"/>
        <end position="112"/>
    </location>
</feature>
<dbReference type="Pfam" id="PF07047">
    <property type="entry name" value="OPA3"/>
    <property type="match status" value="1"/>
</dbReference>
<evidence type="ECO:0000313" key="5">
    <source>
        <dbReference type="EMBL" id="KAJ6445630.1"/>
    </source>
</evidence>
<dbReference type="GO" id="GO:0019216">
    <property type="term" value="P:regulation of lipid metabolic process"/>
    <property type="evidence" value="ECO:0007669"/>
    <property type="project" value="TreeGrafter"/>
</dbReference>
<sequence length="263" mass="29658">MVPLPLFKLAALFVRHVSKYGANQIKARAHDHPRFRAFAARYGQSIHQLNMRMSVALLRDPEAERRAKERAEAPTVKTEEQHKRDEAAKEKASAKAEHSSQSSSASSSKQRKGFTFQNVWKRKFRPLPEAKAVDLFADVIGDTFILGVAGGLIIYETWKASRKPDANKERIDELDRRFEELKLREDELAEAEERQRQRGANTPEAAARIDRLSMLDGNGKAAVILLFADSDDTASFMELQMRFVKTPYLSHGGNACGYADQVL</sequence>
<accession>A0AB34G211</accession>
<dbReference type="PANTHER" id="PTHR12499">
    <property type="entry name" value="OPTIC ATROPHY 3 PROTEIN OPA3"/>
    <property type="match status" value="1"/>
</dbReference>
<evidence type="ECO:0000256" key="2">
    <source>
        <dbReference type="ARBA" id="ARBA00023054"/>
    </source>
</evidence>
<dbReference type="Proteomes" id="UP001163105">
    <property type="component" value="Unassembled WGS sequence"/>
</dbReference>
<comment type="caution">
    <text evidence="5">The sequence shown here is derived from an EMBL/GenBank/DDBJ whole genome shotgun (WGS) entry which is preliminary data.</text>
</comment>
<evidence type="ECO:0000313" key="6">
    <source>
        <dbReference type="Proteomes" id="UP001163105"/>
    </source>
</evidence>
<evidence type="ECO:0000256" key="3">
    <source>
        <dbReference type="SAM" id="Coils"/>
    </source>
</evidence>
<comment type="similarity">
    <text evidence="1">Belongs to the OPA3 family.</text>
</comment>
<dbReference type="PANTHER" id="PTHR12499:SF0">
    <property type="entry name" value="OPTIC ATROPHY 3 PROTEIN"/>
    <property type="match status" value="1"/>
</dbReference>
<name>A0AB34G211_9HYPO</name>
<feature type="compositionally biased region" description="Basic and acidic residues" evidence="4">
    <location>
        <begin position="62"/>
        <end position="98"/>
    </location>
</feature>
<dbReference type="AlphaFoldDB" id="A0AB34G211"/>
<organism evidence="5 6">
    <name type="scientific">Purpureocillium lavendulum</name>
    <dbReference type="NCBI Taxonomy" id="1247861"/>
    <lineage>
        <taxon>Eukaryota</taxon>
        <taxon>Fungi</taxon>
        <taxon>Dikarya</taxon>
        <taxon>Ascomycota</taxon>
        <taxon>Pezizomycotina</taxon>
        <taxon>Sordariomycetes</taxon>
        <taxon>Hypocreomycetidae</taxon>
        <taxon>Hypocreales</taxon>
        <taxon>Ophiocordycipitaceae</taxon>
        <taxon>Purpureocillium</taxon>
    </lineage>
</organism>
<dbReference type="InterPro" id="IPR010754">
    <property type="entry name" value="OPA3-like"/>
</dbReference>
<feature type="compositionally biased region" description="Low complexity" evidence="4">
    <location>
        <begin position="99"/>
        <end position="108"/>
    </location>
</feature>
<reference evidence="5" key="1">
    <citation type="submission" date="2023-01" db="EMBL/GenBank/DDBJ databases">
        <title>The growth and conidiation of Purpureocillium lavendulum are regulated by nitrogen source and histone H3K14 acetylation.</title>
        <authorList>
            <person name="Tang P."/>
            <person name="Han J."/>
            <person name="Zhang C."/>
            <person name="Tang P."/>
            <person name="Qi F."/>
            <person name="Zhang K."/>
            <person name="Liang L."/>
        </authorList>
    </citation>
    <scope>NUCLEOTIDE SEQUENCE</scope>
    <source>
        <strain evidence="5">YMF1.00683</strain>
    </source>
</reference>
<keyword evidence="2 3" id="KW-0175">Coiled coil</keyword>
<protein>
    <submittedName>
        <fullName evidence="5">OPA3 family protein</fullName>
    </submittedName>
</protein>
<feature type="coiled-coil region" evidence="3">
    <location>
        <begin position="171"/>
        <end position="198"/>
    </location>
</feature>
<gene>
    <name evidence="5" type="primary">OPA3</name>
    <name evidence="5" type="ORF">O9K51_00391</name>
</gene>
<dbReference type="EMBL" id="JAQHRD010000001">
    <property type="protein sequence ID" value="KAJ6445630.1"/>
    <property type="molecule type" value="Genomic_DNA"/>
</dbReference>
<proteinExistence type="inferred from homology"/>
<evidence type="ECO:0000256" key="4">
    <source>
        <dbReference type="SAM" id="MobiDB-lite"/>
    </source>
</evidence>
<dbReference type="GO" id="GO:0005739">
    <property type="term" value="C:mitochondrion"/>
    <property type="evidence" value="ECO:0007669"/>
    <property type="project" value="TreeGrafter"/>
</dbReference>
<keyword evidence="6" id="KW-1185">Reference proteome</keyword>